<evidence type="ECO:0000256" key="1">
    <source>
        <dbReference type="SAM" id="MobiDB-lite"/>
    </source>
</evidence>
<name>A0A1R3KT51_9ROSI</name>
<sequence>MSTVEGRYQGKDLLSPTKKGYEEHSLEVSSNETSTSGQSLRKPIMLKEFFPQEFFNEDQATVGVHMLSYEELSEDEKPRVSVFNRLGRPQTRKSVFDKWSVQSSRQKEVTQAGGSVFDRLSSSKDSTTKALLDHEWKDDKETYNRIPSRMKRHLLLEIDTNGPLKVKRRVVVCTSSSVQGKLIGKLSEHVYQSEPSQVEAEKDLIAFEDRGKASVVEGDQSMTHPAISPHEKEALEKVEGDITPPFHKAEAKEFFPHSKLITNERFVYDPLIGEKM</sequence>
<proteinExistence type="predicted"/>
<dbReference type="AlphaFoldDB" id="A0A1R3KT51"/>
<accession>A0A1R3KT51</accession>
<comment type="caution">
    <text evidence="2">The sequence shown here is derived from an EMBL/GenBank/DDBJ whole genome shotgun (WGS) entry which is preliminary data.</text>
</comment>
<feature type="compositionally biased region" description="Polar residues" evidence="1">
    <location>
        <begin position="27"/>
        <end position="39"/>
    </location>
</feature>
<dbReference type="EMBL" id="AWUE01011966">
    <property type="protein sequence ID" value="OMP10246.1"/>
    <property type="molecule type" value="Genomic_DNA"/>
</dbReference>
<reference evidence="3" key="1">
    <citation type="submission" date="2013-09" db="EMBL/GenBank/DDBJ databases">
        <title>Corchorus olitorius genome sequencing.</title>
        <authorList>
            <person name="Alam M."/>
            <person name="Haque M.S."/>
            <person name="Islam M.S."/>
            <person name="Emdad E.M."/>
            <person name="Islam M.M."/>
            <person name="Ahmed B."/>
            <person name="Halim A."/>
            <person name="Hossen Q.M.M."/>
            <person name="Hossain M.Z."/>
            <person name="Ahmed R."/>
            <person name="Khan M.M."/>
            <person name="Islam R."/>
            <person name="Rashid M.M."/>
            <person name="Khan S.A."/>
            <person name="Rahman M.S."/>
            <person name="Alam M."/>
            <person name="Yahiya A.S."/>
            <person name="Khan M.S."/>
            <person name="Azam M.S."/>
            <person name="Haque T."/>
            <person name="Lashkar M.Z.H."/>
            <person name="Akhand A.I."/>
            <person name="Morshed G."/>
            <person name="Roy S."/>
            <person name="Uddin K.S."/>
            <person name="Rabeya T."/>
            <person name="Hossain A.S."/>
            <person name="Chowdhury A."/>
            <person name="Snigdha A.R."/>
            <person name="Mortoza M.S."/>
            <person name="Matin S.A."/>
            <person name="Hoque S.M.E."/>
            <person name="Islam M.K."/>
            <person name="Roy D.K."/>
            <person name="Haider R."/>
            <person name="Moosa M.M."/>
            <person name="Elias S.M."/>
            <person name="Hasan A.M."/>
            <person name="Jahan S."/>
            <person name="Shafiuddin M."/>
            <person name="Mahmood N."/>
            <person name="Shommy N.S."/>
        </authorList>
    </citation>
    <scope>NUCLEOTIDE SEQUENCE [LARGE SCALE GENOMIC DNA]</scope>
    <source>
        <strain evidence="3">cv. O-4</strain>
    </source>
</reference>
<protein>
    <submittedName>
        <fullName evidence="2">Uncharacterized protein</fullName>
    </submittedName>
</protein>
<feature type="region of interest" description="Disordered" evidence="1">
    <location>
        <begin position="1"/>
        <end position="41"/>
    </location>
</feature>
<keyword evidence="3" id="KW-1185">Reference proteome</keyword>
<gene>
    <name evidence="2" type="ORF">COLO4_04684</name>
</gene>
<evidence type="ECO:0000313" key="3">
    <source>
        <dbReference type="Proteomes" id="UP000187203"/>
    </source>
</evidence>
<organism evidence="2 3">
    <name type="scientific">Corchorus olitorius</name>
    <dbReference type="NCBI Taxonomy" id="93759"/>
    <lineage>
        <taxon>Eukaryota</taxon>
        <taxon>Viridiplantae</taxon>
        <taxon>Streptophyta</taxon>
        <taxon>Embryophyta</taxon>
        <taxon>Tracheophyta</taxon>
        <taxon>Spermatophyta</taxon>
        <taxon>Magnoliopsida</taxon>
        <taxon>eudicotyledons</taxon>
        <taxon>Gunneridae</taxon>
        <taxon>Pentapetalae</taxon>
        <taxon>rosids</taxon>
        <taxon>malvids</taxon>
        <taxon>Malvales</taxon>
        <taxon>Malvaceae</taxon>
        <taxon>Grewioideae</taxon>
        <taxon>Apeibeae</taxon>
        <taxon>Corchorus</taxon>
    </lineage>
</organism>
<dbReference type="Proteomes" id="UP000187203">
    <property type="component" value="Unassembled WGS sequence"/>
</dbReference>
<evidence type="ECO:0000313" key="2">
    <source>
        <dbReference type="EMBL" id="OMP10246.1"/>
    </source>
</evidence>